<dbReference type="EMBL" id="PVFR01000005">
    <property type="protein sequence ID" value="PRE55962.1"/>
    <property type="molecule type" value="Genomic_DNA"/>
</dbReference>
<organism evidence="1 2">
    <name type="scientific">Burkholderia multivorans</name>
    <dbReference type="NCBI Taxonomy" id="87883"/>
    <lineage>
        <taxon>Bacteria</taxon>
        <taxon>Pseudomonadati</taxon>
        <taxon>Pseudomonadota</taxon>
        <taxon>Betaproteobacteria</taxon>
        <taxon>Burkholderiales</taxon>
        <taxon>Burkholderiaceae</taxon>
        <taxon>Burkholderia</taxon>
        <taxon>Burkholderia cepacia complex</taxon>
    </lineage>
</organism>
<evidence type="ECO:0000313" key="1">
    <source>
        <dbReference type="EMBL" id="PRE55962.1"/>
    </source>
</evidence>
<evidence type="ECO:0000313" key="2">
    <source>
        <dbReference type="Proteomes" id="UP000237811"/>
    </source>
</evidence>
<reference evidence="1 2" key="1">
    <citation type="submission" date="2018-03" db="EMBL/GenBank/DDBJ databases">
        <authorList>
            <person name="Nguyen K."/>
            <person name="Fouts D."/>
            <person name="Sutton G."/>
        </authorList>
    </citation>
    <scope>NUCLEOTIDE SEQUENCE [LARGE SCALE GENOMIC DNA]</scope>
    <source>
        <strain evidence="1 2">AU14328</strain>
    </source>
</reference>
<protein>
    <submittedName>
        <fullName evidence="1">Uncharacterized protein</fullName>
    </submittedName>
</protein>
<comment type="caution">
    <text evidence="1">The sequence shown here is derived from an EMBL/GenBank/DDBJ whole genome shotgun (WGS) entry which is preliminary data.</text>
</comment>
<dbReference type="RefSeq" id="WP_009692906.1">
    <property type="nucleotide sequence ID" value="NZ_JAHPNO010000018.1"/>
</dbReference>
<sequence>MAALEIIESLAKGIDPRTGEILSEHGPFNDPTVIRALFEALDALRTAASTCEENVGVKPKAPNAGRAWPPEEDARLLTDFDAGVTPQELARKHGRTTGAIRSRLVKHGRIER</sequence>
<proteinExistence type="predicted"/>
<gene>
    <name evidence="1" type="ORF">C6P99_00925</name>
</gene>
<dbReference type="AlphaFoldDB" id="A0AB37B322"/>
<dbReference type="Proteomes" id="UP000237811">
    <property type="component" value="Unassembled WGS sequence"/>
</dbReference>
<accession>A0AB37B322</accession>
<name>A0AB37B322_9BURK</name>